<sequence>MCSYVSQK</sequence>
<accession>A0A0E9VFA7</accession>
<reference evidence="1" key="1">
    <citation type="submission" date="2014-11" db="EMBL/GenBank/DDBJ databases">
        <authorList>
            <person name="Amaro Gonzalez C."/>
        </authorList>
    </citation>
    <scope>NUCLEOTIDE SEQUENCE</scope>
</reference>
<name>A0A0E9VFA7_ANGAN</name>
<organism evidence="1">
    <name type="scientific">Anguilla anguilla</name>
    <name type="common">European freshwater eel</name>
    <name type="synonym">Muraena anguilla</name>
    <dbReference type="NCBI Taxonomy" id="7936"/>
    <lineage>
        <taxon>Eukaryota</taxon>
        <taxon>Metazoa</taxon>
        <taxon>Chordata</taxon>
        <taxon>Craniata</taxon>
        <taxon>Vertebrata</taxon>
        <taxon>Euteleostomi</taxon>
        <taxon>Actinopterygii</taxon>
        <taxon>Neopterygii</taxon>
        <taxon>Teleostei</taxon>
        <taxon>Anguilliformes</taxon>
        <taxon>Anguillidae</taxon>
        <taxon>Anguilla</taxon>
    </lineage>
</organism>
<dbReference type="EMBL" id="GBXM01031783">
    <property type="protein sequence ID" value="JAH76794.1"/>
    <property type="molecule type" value="Transcribed_RNA"/>
</dbReference>
<reference evidence="1" key="2">
    <citation type="journal article" date="2015" name="Fish Shellfish Immunol.">
        <title>Early steps in the European eel (Anguilla anguilla)-Vibrio vulnificus interaction in the gills: Role of the RtxA13 toxin.</title>
        <authorList>
            <person name="Callol A."/>
            <person name="Pajuelo D."/>
            <person name="Ebbesson L."/>
            <person name="Teles M."/>
            <person name="MacKenzie S."/>
            <person name="Amaro C."/>
        </authorList>
    </citation>
    <scope>NUCLEOTIDE SEQUENCE</scope>
</reference>
<proteinExistence type="predicted"/>
<evidence type="ECO:0000313" key="1">
    <source>
        <dbReference type="EMBL" id="JAH76794.1"/>
    </source>
</evidence>
<protein>
    <submittedName>
        <fullName evidence="1">Uncharacterized protein</fullName>
    </submittedName>
</protein>